<dbReference type="Proteomes" id="UP000655883">
    <property type="component" value="Segment"/>
</dbReference>
<gene>
    <name evidence="1" type="ORF">EVB97_176</name>
</gene>
<evidence type="ECO:0000313" key="1">
    <source>
        <dbReference type="EMBL" id="QIG72734.1"/>
    </source>
</evidence>
<dbReference type="EMBL" id="MN988525">
    <property type="protein sequence ID" value="QIG72734.1"/>
    <property type="molecule type" value="Genomic_DNA"/>
</dbReference>
<sequence length="90" mass="10757">MNNTISTQLIWEEVDEDQWFLYYNPTDNSSKIFIGEVYWSISGSIRWINKLTDWRDSSSSIEQARDDLFTSCLEELSRLDKSYQRIEYAN</sequence>
<accession>A0A7S5RIC2</accession>
<proteinExistence type="predicted"/>
<name>A0A7S5RIC2_9CAUD</name>
<keyword evidence="2" id="KW-1185">Reference proteome</keyword>
<evidence type="ECO:0000313" key="2">
    <source>
        <dbReference type="Proteomes" id="UP000655883"/>
    </source>
</evidence>
<organism evidence="1 2">
    <name type="scientific">Rhizobium phage RHph_Y65</name>
    <dbReference type="NCBI Taxonomy" id="2509785"/>
    <lineage>
        <taxon>Viruses</taxon>
        <taxon>Duplodnaviria</taxon>
        <taxon>Heunggongvirae</taxon>
        <taxon>Uroviricota</taxon>
        <taxon>Caudoviricetes</taxon>
        <taxon>Kleczkowskaviridae</taxon>
        <taxon>Cuauhnahuacvirus</taxon>
        <taxon>Cuauhnahuacvirus Y65</taxon>
    </lineage>
</organism>
<protein>
    <submittedName>
        <fullName evidence="1">Uncharacterized protein</fullName>
    </submittedName>
</protein>
<reference evidence="1 2" key="1">
    <citation type="submission" date="2020-01" db="EMBL/GenBank/DDBJ databases">
        <title>Patterns of diversity and host range of bacteriophage communities associated with bean-nodulatin bacteria.</title>
        <authorList>
            <person name="Vann Cauwenberghe J."/>
            <person name="Santamaria R.I."/>
            <person name="Bustos P."/>
            <person name="Juarez S."/>
            <person name="Gonzalez V."/>
        </authorList>
    </citation>
    <scope>NUCLEOTIDE SEQUENCE [LARGE SCALE GENOMIC DNA]</scope>
    <source>
        <strain evidence="2">RHph</strain>
    </source>
</reference>